<sequence length="51" mass="5531">MAKKERIKVILFVVVLVVALMFRTTEIELISILAQTGASDGVLLMSLGTPN</sequence>
<accession>A0ABX7ALB5</accession>
<reference evidence="1 2" key="1">
    <citation type="submission" date="2020-01" db="EMBL/GenBank/DDBJ databases">
        <authorList>
            <person name="Liu G."/>
            <person name="Liu B."/>
        </authorList>
    </citation>
    <scope>NUCLEOTIDE SEQUENCE [LARGE SCALE GENOMIC DNA]</scope>
    <source>
        <strain evidence="1 2">FJAT-51161</strain>
    </source>
</reference>
<protein>
    <submittedName>
        <fullName evidence="1">Uncharacterized protein</fullName>
    </submittedName>
</protein>
<evidence type="ECO:0000313" key="1">
    <source>
        <dbReference type="EMBL" id="QQP10673.1"/>
    </source>
</evidence>
<keyword evidence="2" id="KW-1185">Reference proteome</keyword>
<evidence type="ECO:0000313" key="2">
    <source>
        <dbReference type="Proteomes" id="UP000596049"/>
    </source>
</evidence>
<proteinExistence type="predicted"/>
<dbReference type="RefSeq" id="WP_158003114.1">
    <property type="nucleotide sequence ID" value="NZ_CP067341.1"/>
</dbReference>
<dbReference type="Proteomes" id="UP000596049">
    <property type="component" value="Chromosome"/>
</dbReference>
<organism evidence="1 2">
    <name type="scientific">Lysinibacillus agricola</name>
    <dbReference type="NCBI Taxonomy" id="2590012"/>
    <lineage>
        <taxon>Bacteria</taxon>
        <taxon>Bacillati</taxon>
        <taxon>Bacillota</taxon>
        <taxon>Bacilli</taxon>
        <taxon>Bacillales</taxon>
        <taxon>Bacillaceae</taxon>
        <taxon>Lysinibacillus</taxon>
    </lineage>
</organism>
<gene>
    <name evidence="1" type="ORF">FJQ98_15590</name>
</gene>
<dbReference type="EMBL" id="CP067341">
    <property type="protein sequence ID" value="QQP10673.1"/>
    <property type="molecule type" value="Genomic_DNA"/>
</dbReference>
<name>A0ABX7ALB5_9BACI</name>